<dbReference type="KEGG" id="mgk:FSB76_29810"/>
<evidence type="ECO:0000313" key="4">
    <source>
        <dbReference type="Proteomes" id="UP000321362"/>
    </source>
</evidence>
<evidence type="ECO:0000256" key="2">
    <source>
        <dbReference type="ARBA" id="ARBA00023002"/>
    </source>
</evidence>
<proteinExistence type="inferred from homology"/>
<dbReference type="CDD" id="cd05233">
    <property type="entry name" value="SDR_c"/>
    <property type="match status" value="1"/>
</dbReference>
<accession>A0A5B8W8R6</accession>
<dbReference type="PRINTS" id="PR00081">
    <property type="entry name" value="GDHRDH"/>
</dbReference>
<keyword evidence="2" id="KW-0560">Oxidoreductase</keyword>
<dbReference type="GO" id="GO:0016491">
    <property type="term" value="F:oxidoreductase activity"/>
    <property type="evidence" value="ECO:0007669"/>
    <property type="project" value="UniProtKB-KW"/>
</dbReference>
<dbReference type="FunFam" id="3.40.50.720:FF:000084">
    <property type="entry name" value="Short-chain dehydrogenase reductase"/>
    <property type="match status" value="1"/>
</dbReference>
<protein>
    <submittedName>
        <fullName evidence="3">SDR family oxidoreductase</fullName>
    </submittedName>
</protein>
<dbReference type="Pfam" id="PF13561">
    <property type="entry name" value="adh_short_C2"/>
    <property type="match status" value="1"/>
</dbReference>
<dbReference type="PRINTS" id="PR00080">
    <property type="entry name" value="SDRFAMILY"/>
</dbReference>
<dbReference type="Gene3D" id="3.40.50.720">
    <property type="entry name" value="NAD(P)-binding Rossmann-like Domain"/>
    <property type="match status" value="1"/>
</dbReference>
<reference evidence="3 4" key="1">
    <citation type="journal article" date="2013" name="J. Microbiol.">
        <title>Mucilaginibacter ginsenosidivorax sp. nov., with ginsenoside converting activity isolated from sediment.</title>
        <authorList>
            <person name="Kim J.K."/>
            <person name="Choi T.E."/>
            <person name="Liu Q.M."/>
            <person name="Park H.Y."/>
            <person name="Yi T.H."/>
            <person name="Yoon M.H."/>
            <person name="Kim S.C."/>
            <person name="Im W.T."/>
        </authorList>
    </citation>
    <scope>NUCLEOTIDE SEQUENCE [LARGE SCALE GENOMIC DNA]</scope>
    <source>
        <strain evidence="3 4">KHI28</strain>
    </source>
</reference>
<gene>
    <name evidence="3" type="ORF">FSB76_29810</name>
</gene>
<evidence type="ECO:0000313" key="3">
    <source>
        <dbReference type="EMBL" id="QEC79949.1"/>
    </source>
</evidence>
<dbReference type="PANTHER" id="PTHR24321:SF8">
    <property type="entry name" value="ESTRADIOL 17-BETA-DEHYDROGENASE 8-RELATED"/>
    <property type="match status" value="1"/>
</dbReference>
<dbReference type="Proteomes" id="UP000321362">
    <property type="component" value="Chromosome"/>
</dbReference>
<dbReference type="OrthoDB" id="597477at2"/>
<dbReference type="SUPFAM" id="SSF51735">
    <property type="entry name" value="NAD(P)-binding Rossmann-fold domains"/>
    <property type="match status" value="1"/>
</dbReference>
<dbReference type="RefSeq" id="WP_147060031.1">
    <property type="nucleotide sequence ID" value="NZ_CP042437.1"/>
</dbReference>
<dbReference type="InterPro" id="IPR002347">
    <property type="entry name" value="SDR_fam"/>
</dbReference>
<dbReference type="EMBL" id="CP042437">
    <property type="protein sequence ID" value="QEC79949.1"/>
    <property type="molecule type" value="Genomic_DNA"/>
</dbReference>
<name>A0A5B8W8R6_9SPHI</name>
<dbReference type="InterPro" id="IPR036291">
    <property type="entry name" value="NAD(P)-bd_dom_sf"/>
</dbReference>
<dbReference type="AlphaFoldDB" id="A0A5B8W8R6"/>
<evidence type="ECO:0000256" key="1">
    <source>
        <dbReference type="ARBA" id="ARBA00006484"/>
    </source>
</evidence>
<sequence>MKNQDLNGKLALVIGGTSGMGKATASLLAESGASVIVASKTKDSVIATVNDLSNNNPEITVTGKVVDITNIESVTAFIAEIEKESKIDYLVNASGIFRPKPFLETTPDEYAALLDINTGFYFISQAVAKKMKENGGGAIVNIGSYWSENVVKGMPTSAYSIAKAGLHALTKHLAVELAPENIRVNAIAPGLFVTNVLNDVVGVEKVEETYNSLLGLNPLGKNGKPEQAASAIVFLLSDESAFTTGAILAVDGGMSTGRG</sequence>
<keyword evidence="4" id="KW-1185">Reference proteome</keyword>
<dbReference type="PANTHER" id="PTHR24321">
    <property type="entry name" value="DEHYDROGENASES, SHORT CHAIN"/>
    <property type="match status" value="1"/>
</dbReference>
<organism evidence="3 4">
    <name type="scientific">Mucilaginibacter ginsenosidivorax</name>
    <dbReference type="NCBI Taxonomy" id="862126"/>
    <lineage>
        <taxon>Bacteria</taxon>
        <taxon>Pseudomonadati</taxon>
        <taxon>Bacteroidota</taxon>
        <taxon>Sphingobacteriia</taxon>
        <taxon>Sphingobacteriales</taxon>
        <taxon>Sphingobacteriaceae</taxon>
        <taxon>Mucilaginibacter</taxon>
    </lineage>
</organism>
<comment type="similarity">
    <text evidence="1">Belongs to the short-chain dehydrogenases/reductases (SDR) family.</text>
</comment>